<dbReference type="InterPro" id="IPR001005">
    <property type="entry name" value="SANT/Myb"/>
</dbReference>
<dbReference type="PANTHER" id="PTHR47340:SF1">
    <property type="entry name" value="DUPLICATED HOMEODOMAIN-LIKE SUPERFAMILY PROTEIN"/>
    <property type="match status" value="1"/>
</dbReference>
<protein>
    <recommendedName>
        <fullName evidence="2">SANT domain-containing protein</fullName>
    </recommendedName>
</protein>
<sequence>MINPWTSEERKIFSEKFEAFGKDFRKIASFLDHKTIADCVEFYYKDHKPNCLEKDKKKKKKNMKKKKGCKSQKSKTVKTVVKVLGKKGNHKANVDSQKKSMMVCGTVANQRTRSGRLLLWRKSDESERLAADALVGMCDSLSLEATRPPCQQPVIPNITHQDIDDGTCEWTDEEKATFLQAVSSFGEDFRMIAQHVGTKSKDQCKRFFIKGQKSHRLDLMRHRLENIRSLLNEINLGRSANTNDARVVEAIGNDKLDTETNDHQPSSAANLSHDKSKHMEAWNQLIDLNESKEINKEFDHEDKNIVSSTYNGESKLVDTDGYGVVLYNSNKSSSVKDKRAKTMPDIMEVGKDKGGDAVTELVSSASEIIEPCHSHSVAEDRLVSVMLTSFPTRLDDKDGKHGADMDDDVVELKSQSHDSNTKANTCLSSVVVSYSALTFGAENQSKLFLKRSNYSGLSIEDPLPTANSMLQNTVRAAHAVQQEKSGTRDGLSFKEPVKKQVNVDMSCVGIVTEPTLLSQKFQQIDDHHNTQLPCLSGSEKTPANHIVLKLFGKTMAIPSSTQRPDSSEDSKHFIGEKEKKKEEK</sequence>
<dbReference type="EMBL" id="QZWG01000013">
    <property type="protein sequence ID" value="RZB71278.1"/>
    <property type="molecule type" value="Genomic_DNA"/>
</dbReference>
<gene>
    <name evidence="3" type="ORF">D0Y65_035975</name>
</gene>
<dbReference type="PROSITE" id="PS51293">
    <property type="entry name" value="SANT"/>
    <property type="match status" value="2"/>
</dbReference>
<dbReference type="PANTHER" id="PTHR47340">
    <property type="entry name" value="DUPLICATED HOMEODOMAIN-LIKE SUPERFAMILY PROTEIN"/>
    <property type="match status" value="1"/>
</dbReference>
<evidence type="ECO:0000313" key="3">
    <source>
        <dbReference type="EMBL" id="RZB71278.1"/>
    </source>
</evidence>
<proteinExistence type="predicted"/>
<feature type="region of interest" description="Disordered" evidence="1">
    <location>
        <begin position="557"/>
        <end position="584"/>
    </location>
</feature>
<feature type="domain" description="SANT" evidence="2">
    <location>
        <begin position="1"/>
        <end position="45"/>
    </location>
</feature>
<dbReference type="InterPro" id="IPR009057">
    <property type="entry name" value="Homeodomain-like_sf"/>
</dbReference>
<keyword evidence="4" id="KW-1185">Reference proteome</keyword>
<dbReference type="SUPFAM" id="SSF46689">
    <property type="entry name" value="Homeodomain-like"/>
    <property type="match status" value="2"/>
</dbReference>
<dbReference type="SMART" id="SM00717">
    <property type="entry name" value="SANT"/>
    <property type="match status" value="2"/>
</dbReference>
<evidence type="ECO:0000256" key="1">
    <source>
        <dbReference type="SAM" id="MobiDB-lite"/>
    </source>
</evidence>
<feature type="domain" description="SANT" evidence="2">
    <location>
        <begin position="165"/>
        <end position="216"/>
    </location>
</feature>
<dbReference type="Gene3D" id="1.20.58.1880">
    <property type="match status" value="1"/>
</dbReference>
<evidence type="ECO:0000259" key="2">
    <source>
        <dbReference type="PROSITE" id="PS51293"/>
    </source>
</evidence>
<dbReference type="InterPro" id="IPR017884">
    <property type="entry name" value="SANT_dom"/>
</dbReference>
<feature type="region of interest" description="Disordered" evidence="1">
    <location>
        <begin position="254"/>
        <end position="274"/>
    </location>
</feature>
<name>A0A445HCB1_GLYSO</name>
<dbReference type="Proteomes" id="UP000289340">
    <property type="component" value="Chromosome 13"/>
</dbReference>
<comment type="caution">
    <text evidence="3">The sequence shown here is derived from an EMBL/GenBank/DDBJ whole genome shotgun (WGS) entry which is preliminary data.</text>
</comment>
<evidence type="ECO:0000313" key="4">
    <source>
        <dbReference type="Proteomes" id="UP000289340"/>
    </source>
</evidence>
<organism evidence="3 4">
    <name type="scientific">Glycine soja</name>
    <name type="common">Wild soybean</name>
    <dbReference type="NCBI Taxonomy" id="3848"/>
    <lineage>
        <taxon>Eukaryota</taxon>
        <taxon>Viridiplantae</taxon>
        <taxon>Streptophyta</taxon>
        <taxon>Embryophyta</taxon>
        <taxon>Tracheophyta</taxon>
        <taxon>Spermatophyta</taxon>
        <taxon>Magnoliopsida</taxon>
        <taxon>eudicotyledons</taxon>
        <taxon>Gunneridae</taxon>
        <taxon>Pentapetalae</taxon>
        <taxon>rosids</taxon>
        <taxon>fabids</taxon>
        <taxon>Fabales</taxon>
        <taxon>Fabaceae</taxon>
        <taxon>Papilionoideae</taxon>
        <taxon>50 kb inversion clade</taxon>
        <taxon>NPAAA clade</taxon>
        <taxon>indigoferoid/millettioid clade</taxon>
        <taxon>Phaseoleae</taxon>
        <taxon>Glycine</taxon>
        <taxon>Glycine subgen. Soja</taxon>
    </lineage>
</organism>
<dbReference type="CDD" id="cd00167">
    <property type="entry name" value="SANT"/>
    <property type="match status" value="1"/>
</dbReference>
<dbReference type="AlphaFoldDB" id="A0A445HCB1"/>
<accession>A0A445HCB1</accession>
<dbReference type="Gene3D" id="1.10.10.60">
    <property type="entry name" value="Homeodomain-like"/>
    <property type="match status" value="1"/>
</dbReference>
<feature type="compositionally biased region" description="Basic and acidic residues" evidence="1">
    <location>
        <begin position="565"/>
        <end position="584"/>
    </location>
</feature>
<dbReference type="Pfam" id="PF00249">
    <property type="entry name" value="Myb_DNA-binding"/>
    <property type="match status" value="2"/>
</dbReference>
<reference evidence="3 4" key="1">
    <citation type="submission" date="2018-09" db="EMBL/GenBank/DDBJ databases">
        <title>A high-quality reference genome of wild soybean provides a powerful tool to mine soybean genomes.</title>
        <authorList>
            <person name="Xie M."/>
            <person name="Chung C.Y.L."/>
            <person name="Li M.-W."/>
            <person name="Wong F.-L."/>
            <person name="Chan T.-F."/>
            <person name="Lam H.-M."/>
        </authorList>
    </citation>
    <scope>NUCLEOTIDE SEQUENCE [LARGE SCALE GENOMIC DNA]</scope>
    <source>
        <strain evidence="4">cv. W05</strain>
        <tissue evidence="3">Hypocotyl of etiolated seedlings</tissue>
    </source>
</reference>